<evidence type="ECO:0000256" key="6">
    <source>
        <dbReference type="ARBA" id="ARBA00023242"/>
    </source>
</evidence>
<accession>A0A7J6M9V5</accession>
<dbReference type="SUPFAM" id="SSF57667">
    <property type="entry name" value="beta-beta-alpha zinc fingers"/>
    <property type="match status" value="1"/>
</dbReference>
<evidence type="ECO:0000313" key="11">
    <source>
        <dbReference type="Proteomes" id="UP000572268"/>
    </source>
</evidence>
<comment type="subcellular location">
    <subcellularLocation>
        <location evidence="1">Nucleus</location>
    </subcellularLocation>
</comment>
<dbReference type="EMBL" id="JABANN010000161">
    <property type="protein sequence ID" value="KAF4668382.1"/>
    <property type="molecule type" value="Genomic_DNA"/>
</dbReference>
<keyword evidence="7" id="KW-0687">Ribonucleoprotein</keyword>
<evidence type="ECO:0000313" key="10">
    <source>
        <dbReference type="EMBL" id="KAF4668382.1"/>
    </source>
</evidence>
<feature type="compositionally biased region" description="Acidic residues" evidence="8">
    <location>
        <begin position="157"/>
        <end position="186"/>
    </location>
</feature>
<dbReference type="InterPro" id="IPR000690">
    <property type="entry name" value="Matrin/U1-C_Znf_C2H2"/>
</dbReference>
<name>A0A7J6M9V5_PEROL</name>
<evidence type="ECO:0000256" key="4">
    <source>
        <dbReference type="ARBA" id="ARBA00022833"/>
    </source>
</evidence>
<proteinExistence type="predicted"/>
<feature type="domain" description="Matrin-type" evidence="9">
    <location>
        <begin position="4"/>
        <end position="36"/>
    </location>
</feature>
<evidence type="ECO:0000256" key="7">
    <source>
        <dbReference type="ARBA" id="ARBA00023274"/>
    </source>
</evidence>
<dbReference type="InterPro" id="IPR013085">
    <property type="entry name" value="U1-CZ_Znf_C2H2"/>
</dbReference>
<dbReference type="InterPro" id="IPR017340">
    <property type="entry name" value="U1_snRNP-C"/>
</dbReference>
<dbReference type="PROSITE" id="PS50171">
    <property type="entry name" value="ZF_MATRIN"/>
    <property type="match status" value="1"/>
</dbReference>
<dbReference type="InterPro" id="IPR036236">
    <property type="entry name" value="Znf_C2H2_sf"/>
</dbReference>
<dbReference type="PANTHER" id="PTHR31148:SF1">
    <property type="entry name" value="U1 SMALL NUCLEAR RIBONUCLEOPROTEIN C"/>
    <property type="match status" value="1"/>
</dbReference>
<evidence type="ECO:0000259" key="9">
    <source>
        <dbReference type="PROSITE" id="PS50171"/>
    </source>
</evidence>
<evidence type="ECO:0000256" key="5">
    <source>
        <dbReference type="ARBA" id="ARBA00022884"/>
    </source>
</evidence>
<dbReference type="PANTHER" id="PTHR31148">
    <property type="entry name" value="U1 SMALL NUCLEAR RIBONUCLEOPROTEIN C"/>
    <property type="match status" value="1"/>
</dbReference>
<comment type="caution">
    <text evidence="10">The sequence shown here is derived from an EMBL/GenBank/DDBJ whole genome shotgun (WGS) entry which is preliminary data.</text>
</comment>
<dbReference type="GO" id="GO:0008270">
    <property type="term" value="F:zinc ion binding"/>
    <property type="evidence" value="ECO:0007669"/>
    <property type="project" value="UniProtKB-KW"/>
</dbReference>
<organism evidence="10 11">
    <name type="scientific">Perkinsus olseni</name>
    <name type="common">Perkinsus atlanticus</name>
    <dbReference type="NCBI Taxonomy" id="32597"/>
    <lineage>
        <taxon>Eukaryota</taxon>
        <taxon>Sar</taxon>
        <taxon>Alveolata</taxon>
        <taxon>Perkinsozoa</taxon>
        <taxon>Perkinsea</taxon>
        <taxon>Perkinsida</taxon>
        <taxon>Perkinsidae</taxon>
        <taxon>Perkinsus</taxon>
    </lineage>
</organism>
<dbReference type="GO" id="GO:0000395">
    <property type="term" value="P:mRNA 5'-splice site recognition"/>
    <property type="evidence" value="ECO:0007669"/>
    <property type="project" value="InterPro"/>
</dbReference>
<protein>
    <recommendedName>
        <fullName evidence="9">Matrin-type domain-containing protein</fullName>
    </recommendedName>
</protein>
<feature type="region of interest" description="Disordered" evidence="8">
    <location>
        <begin position="152"/>
        <end position="214"/>
    </location>
</feature>
<keyword evidence="3" id="KW-0863">Zinc-finger</keyword>
<dbReference type="Proteomes" id="UP000572268">
    <property type="component" value="Unassembled WGS sequence"/>
</dbReference>
<keyword evidence="5" id="KW-0694">RNA-binding</keyword>
<evidence type="ECO:0000256" key="1">
    <source>
        <dbReference type="ARBA" id="ARBA00004123"/>
    </source>
</evidence>
<evidence type="ECO:0000256" key="8">
    <source>
        <dbReference type="SAM" id="MobiDB-lite"/>
    </source>
</evidence>
<evidence type="ECO:0000256" key="2">
    <source>
        <dbReference type="ARBA" id="ARBA00022723"/>
    </source>
</evidence>
<reference evidence="10 11" key="1">
    <citation type="submission" date="2020-04" db="EMBL/GenBank/DDBJ databases">
        <title>Perkinsus olseni comparative genomics.</title>
        <authorList>
            <person name="Bogema D.R."/>
        </authorList>
    </citation>
    <scope>NUCLEOTIDE SEQUENCE [LARGE SCALE GENOMIC DNA]</scope>
    <source>
        <strain evidence="10">ATCC PRA-31</strain>
    </source>
</reference>
<evidence type="ECO:0000256" key="3">
    <source>
        <dbReference type="ARBA" id="ARBA00022771"/>
    </source>
</evidence>
<dbReference type="Pfam" id="PF06220">
    <property type="entry name" value="zf-U1"/>
    <property type="match status" value="1"/>
</dbReference>
<dbReference type="InterPro" id="IPR003604">
    <property type="entry name" value="Matrin/U1-like-C_Znf_C2H2"/>
</dbReference>
<dbReference type="GO" id="GO:0005685">
    <property type="term" value="C:U1 snRNP"/>
    <property type="evidence" value="ECO:0007669"/>
    <property type="project" value="InterPro"/>
</dbReference>
<keyword evidence="6" id="KW-0539">Nucleus</keyword>
<dbReference type="Gene3D" id="3.30.160.60">
    <property type="entry name" value="Classic Zinc Finger"/>
    <property type="match status" value="1"/>
</dbReference>
<feature type="region of interest" description="Disordered" evidence="8">
    <location>
        <begin position="285"/>
        <end position="304"/>
    </location>
</feature>
<dbReference type="AlphaFoldDB" id="A0A7J6M9V5"/>
<dbReference type="SMART" id="SM00451">
    <property type="entry name" value="ZnF_U1"/>
    <property type="match status" value="1"/>
</dbReference>
<dbReference type="GO" id="GO:0030627">
    <property type="term" value="F:pre-mRNA 5'-splice site binding"/>
    <property type="evidence" value="ECO:0007669"/>
    <property type="project" value="InterPro"/>
</dbReference>
<keyword evidence="4" id="KW-0862">Zinc</keyword>
<gene>
    <name evidence="10" type="ORF">FOL46_002027</name>
</gene>
<sequence length="304" mass="33122">MPKYFCEYCDIFLAHSSFFGRKQHSTGRKHIQNKIDYYTEQMKEKGVGVPNYDDQPEAKALGPVTYPSAVAPVGGSHPYAPPFAGKGFGKGKGMLFGKGFVRKVDELEVTAERWRRQREAEEDIAKELATLNTMPSSSFHMGRAWGVGRRPGGCFGDLDEQSDGEESDDDLATTDSEDYEASESSEFDTSGSSCEAEDDRPSGIPWYVSTPRSNRRSSKTYFDLFGLDEDDNTIATAERIRKASLGTVNGAPAVAAPTVSGPSHSALLDDDDEVNRWYSPEYSLEAEGSTKGVASTSIASGALD</sequence>
<feature type="compositionally biased region" description="Polar residues" evidence="8">
    <location>
        <begin position="292"/>
        <end position="304"/>
    </location>
</feature>
<keyword evidence="2" id="KW-0479">Metal-binding</keyword>